<evidence type="ECO:0000256" key="1">
    <source>
        <dbReference type="SAM" id="MobiDB-lite"/>
    </source>
</evidence>
<name>A0AA41ZIG7_9GAMM</name>
<proteinExistence type="predicted"/>
<evidence type="ECO:0000256" key="2">
    <source>
        <dbReference type="SAM" id="Phobius"/>
    </source>
</evidence>
<evidence type="ECO:0000313" key="3">
    <source>
        <dbReference type="EMBL" id="MCX2524478.1"/>
    </source>
</evidence>
<sequence length="104" mass="11873">MIDPRNNHAWQRAEALKSRMNQHAGQRSHNPLKGVLVWLSVAALMVTGLFMASILLLVGLVTLPFLRHRIKRQTNTFSGTFYEHHTGTSRDSHRIIEGDYQARP</sequence>
<dbReference type="AlphaFoldDB" id="A0AA41ZIG7"/>
<reference evidence="3" key="1">
    <citation type="submission" date="2022-11" db="EMBL/GenBank/DDBJ databases">
        <title>Larsenimonas rhizosphaerae sp. nov., isolated from a tidal mudflat.</title>
        <authorList>
            <person name="Lee S.D."/>
            <person name="Kim I.S."/>
        </authorList>
    </citation>
    <scope>NUCLEOTIDE SEQUENCE</scope>
    <source>
        <strain evidence="3">GH2-1</strain>
    </source>
</reference>
<keyword evidence="2" id="KW-0472">Membrane</keyword>
<keyword evidence="2" id="KW-0812">Transmembrane</keyword>
<comment type="caution">
    <text evidence="3">The sequence shown here is derived from an EMBL/GenBank/DDBJ whole genome shotgun (WGS) entry which is preliminary data.</text>
</comment>
<dbReference type="RefSeq" id="WP_250935540.1">
    <property type="nucleotide sequence ID" value="NZ_JAMLJK010000001.1"/>
</dbReference>
<feature type="region of interest" description="Disordered" evidence="1">
    <location>
        <begin position="81"/>
        <end position="104"/>
    </location>
</feature>
<accession>A0AA41ZIG7</accession>
<organism evidence="3 4">
    <name type="scientific">Larsenimonas rhizosphaerae</name>
    <dbReference type="NCBI Taxonomy" id="2944682"/>
    <lineage>
        <taxon>Bacteria</taxon>
        <taxon>Pseudomonadati</taxon>
        <taxon>Pseudomonadota</taxon>
        <taxon>Gammaproteobacteria</taxon>
        <taxon>Oceanospirillales</taxon>
        <taxon>Halomonadaceae</taxon>
        <taxon>Larsenimonas</taxon>
    </lineage>
</organism>
<protein>
    <submittedName>
        <fullName evidence="3">Uncharacterized protein</fullName>
    </submittedName>
</protein>
<dbReference type="EMBL" id="JAPIVE010000002">
    <property type="protein sequence ID" value="MCX2524478.1"/>
    <property type="molecule type" value="Genomic_DNA"/>
</dbReference>
<evidence type="ECO:0000313" key="4">
    <source>
        <dbReference type="Proteomes" id="UP001165678"/>
    </source>
</evidence>
<keyword evidence="4" id="KW-1185">Reference proteome</keyword>
<keyword evidence="2" id="KW-1133">Transmembrane helix</keyword>
<feature type="transmembrane region" description="Helical" evidence="2">
    <location>
        <begin position="35"/>
        <end position="63"/>
    </location>
</feature>
<feature type="compositionally biased region" description="Basic and acidic residues" evidence="1">
    <location>
        <begin position="82"/>
        <end position="104"/>
    </location>
</feature>
<gene>
    <name evidence="3" type="ORF">OQ287_09505</name>
</gene>
<dbReference type="Proteomes" id="UP001165678">
    <property type="component" value="Unassembled WGS sequence"/>
</dbReference>